<proteinExistence type="inferred from homology"/>
<dbReference type="Gene3D" id="3.40.710.10">
    <property type="entry name" value="DD-peptidase/beta-lactamase superfamily"/>
    <property type="match status" value="1"/>
</dbReference>
<dbReference type="AlphaFoldDB" id="A0A177CE84"/>
<feature type="domain" description="Beta-lactamase-like ARB-00930-like C-terminal" evidence="3">
    <location>
        <begin position="388"/>
        <end position="522"/>
    </location>
</feature>
<sequence length="528" mass="57304">MTYAKYCLPPGYSLPPPIAVQPLLLTAELEHALKSRTWYSKTTIAIKASLGGKLIFHHAHRASHEDAANLYDTKIRIASVTKVFTVLAVLLSRAEIRWEDSITKYIPGLDEAAYADVTIGALAGHTSGLGRFGYTGDLALIPGFSPAQLGLPEVTHTLPGCDAFPGGEVCSRFQVLDMFNDPAYSPTTINTEPLYTNIAFNLLGMALEHVHSKPYEQIIQELIFAPIGMHASSFETPNAIDGILPQAGERWFAAPFGNFNPSGGIWSTPNDMLLFLEALQSHKLLSAAQTRKWLQPSSLLPSLHQLIGAPWEIFRPTDIDVAVPRPINLYAKAGGVAGYSSYAVLVPEYNIALTIHAAGNDATRAVQDMLPLIAKPLISHADEQVRSRVSVNYAGTYRSNDDNKSISLVVDDGPGLLVQSAIMNGVAIIPALAKMQGLDPSNATARLYPTDPDSNGSNKEHWSLLLDRAKDGAARGFAEQECASWNWGDTARYGGQPLDRIVFHMREGKAIGVALVGWRTTVLDRLES</sequence>
<accession>A0A177CE84</accession>
<dbReference type="InParanoid" id="A0A177CE84"/>
<dbReference type="EMBL" id="KV441552">
    <property type="protein sequence ID" value="OAG05943.1"/>
    <property type="molecule type" value="Genomic_DNA"/>
</dbReference>
<protein>
    <submittedName>
        <fullName evidence="4">Beta-lactamase/transpeptidase-like protein</fullName>
    </submittedName>
</protein>
<dbReference type="Proteomes" id="UP000077069">
    <property type="component" value="Unassembled WGS sequence"/>
</dbReference>
<feature type="domain" description="Beta-lactamase-related" evidence="2">
    <location>
        <begin position="49"/>
        <end position="373"/>
    </location>
</feature>
<dbReference type="InterPro" id="IPR051478">
    <property type="entry name" value="Beta-lactamase-like_AB/R"/>
</dbReference>
<dbReference type="Pfam" id="PF26335">
    <property type="entry name" value="ARB_00930_C"/>
    <property type="match status" value="1"/>
</dbReference>
<evidence type="ECO:0000259" key="3">
    <source>
        <dbReference type="Pfam" id="PF26335"/>
    </source>
</evidence>
<dbReference type="OrthoDB" id="10250282at2759"/>
<evidence type="ECO:0000313" key="4">
    <source>
        <dbReference type="EMBL" id="OAG05943.1"/>
    </source>
</evidence>
<dbReference type="RefSeq" id="XP_018036308.1">
    <property type="nucleotide sequence ID" value="XM_018181442.1"/>
</dbReference>
<dbReference type="InterPro" id="IPR001466">
    <property type="entry name" value="Beta-lactam-related"/>
</dbReference>
<dbReference type="InterPro" id="IPR058664">
    <property type="entry name" value="ARB_00930-like_C"/>
</dbReference>
<comment type="similarity">
    <text evidence="1">Belongs to the beta-lactamase family.</text>
</comment>
<dbReference type="InterPro" id="IPR012338">
    <property type="entry name" value="Beta-lactam/transpept-like"/>
</dbReference>
<dbReference type="PANTHER" id="PTHR22935:SF95">
    <property type="entry name" value="BETA-LACTAMASE-LIKE 1-RELATED"/>
    <property type="match status" value="1"/>
</dbReference>
<reference evidence="4 5" key="1">
    <citation type="submission" date="2016-05" db="EMBL/GenBank/DDBJ databases">
        <title>Comparative analysis of secretome profiles of manganese(II)-oxidizing ascomycete fungi.</title>
        <authorList>
            <consortium name="DOE Joint Genome Institute"/>
            <person name="Zeiner C.A."/>
            <person name="Purvine S.O."/>
            <person name="Zink E.M."/>
            <person name="Wu S."/>
            <person name="Pasa-Tolic L."/>
            <person name="Chaput D.L."/>
            <person name="Haridas S."/>
            <person name="Grigoriev I.V."/>
            <person name="Santelli C.M."/>
            <person name="Hansel C.M."/>
        </authorList>
    </citation>
    <scope>NUCLEOTIDE SEQUENCE [LARGE SCALE GENOMIC DNA]</scope>
    <source>
        <strain evidence="4 5">AP3s5-JAC2a</strain>
    </source>
</reference>
<dbReference type="STRING" id="1460663.A0A177CE84"/>
<keyword evidence="5" id="KW-1185">Reference proteome</keyword>
<evidence type="ECO:0000259" key="2">
    <source>
        <dbReference type="Pfam" id="PF00144"/>
    </source>
</evidence>
<dbReference type="GeneID" id="28764928"/>
<name>A0A177CE84_9PLEO</name>
<dbReference type="SUPFAM" id="SSF56601">
    <property type="entry name" value="beta-lactamase/transpeptidase-like"/>
    <property type="match status" value="1"/>
</dbReference>
<dbReference type="Pfam" id="PF00144">
    <property type="entry name" value="Beta-lactamase"/>
    <property type="match status" value="1"/>
</dbReference>
<dbReference type="PANTHER" id="PTHR22935">
    <property type="entry name" value="PENICILLIN-BINDING PROTEIN"/>
    <property type="match status" value="1"/>
</dbReference>
<evidence type="ECO:0000256" key="1">
    <source>
        <dbReference type="ARBA" id="ARBA00038473"/>
    </source>
</evidence>
<evidence type="ECO:0000313" key="5">
    <source>
        <dbReference type="Proteomes" id="UP000077069"/>
    </source>
</evidence>
<gene>
    <name evidence="4" type="ORF">CC84DRAFT_1196195</name>
</gene>
<organism evidence="4 5">
    <name type="scientific">Paraphaeosphaeria sporulosa</name>
    <dbReference type="NCBI Taxonomy" id="1460663"/>
    <lineage>
        <taxon>Eukaryota</taxon>
        <taxon>Fungi</taxon>
        <taxon>Dikarya</taxon>
        <taxon>Ascomycota</taxon>
        <taxon>Pezizomycotina</taxon>
        <taxon>Dothideomycetes</taxon>
        <taxon>Pleosporomycetidae</taxon>
        <taxon>Pleosporales</taxon>
        <taxon>Massarineae</taxon>
        <taxon>Didymosphaeriaceae</taxon>
        <taxon>Paraphaeosphaeria</taxon>
    </lineage>
</organism>